<dbReference type="AlphaFoldDB" id="A0A0R3ABM6"/>
<dbReference type="GO" id="GO:0000271">
    <property type="term" value="P:polysaccharide biosynthetic process"/>
    <property type="evidence" value="ECO:0007669"/>
    <property type="project" value="TreeGrafter"/>
</dbReference>
<accession>A0A0R3ABM6</accession>
<dbReference type="InterPro" id="IPR015424">
    <property type="entry name" value="PyrdxlP-dep_Trfase"/>
</dbReference>
<keyword evidence="6" id="KW-0032">Aminotransferase</keyword>
<feature type="modified residue" description="N6-(pyridoxal phosphate)lysine" evidence="4">
    <location>
        <position position="189"/>
    </location>
</feature>
<sequence>MVNFLDLKGINAALRSELIDACTRVIDSGWYISGREVAAFEAEFAAYCGVKHCIGVANGLDALTLTIRAWKVLGRLKEGDEVIVPANTYIASILSITENGLVPVLVEPDDTTFNLCPTKLEGALTDRTRLILPVHLYGQICDMPAISEIAQKYGLLLLEDSAQAHGASVKGKKTGSWGSASAFSFYPGKNLGALGDAGAVTTDDDEVAETIRALGNYGSKSKYNNIYKGVNSRLDELQAAMLRVKLGHLEKDMSVRRSIAAAYMAGIENQALKLPLEKSIDATSFLEHVWHLFVVRCQNRTAFQDHLRAKGVETLIHYPIPPHKQKAYAEWDELNFDITERMHAEVISLPIGPTMSMDDVSVVIDACNSFNGATVE</sequence>
<evidence type="ECO:0000256" key="5">
    <source>
        <dbReference type="RuleBase" id="RU004508"/>
    </source>
</evidence>
<keyword evidence="1 4" id="KW-0663">Pyridoxal phosphate</keyword>
<gene>
    <name evidence="6" type="ORF">TX23_20825</name>
</gene>
<dbReference type="EMBL" id="JYLN01000008">
    <property type="protein sequence ID" value="KRP70394.1"/>
    <property type="molecule type" value="Genomic_DNA"/>
</dbReference>
<evidence type="ECO:0000256" key="1">
    <source>
        <dbReference type="ARBA" id="ARBA00022898"/>
    </source>
</evidence>
<dbReference type="InterPro" id="IPR000653">
    <property type="entry name" value="DegT/StrS_aminotransferase"/>
</dbReference>
<reference evidence="6 7" key="1">
    <citation type="submission" date="2015-02" db="EMBL/GenBank/DDBJ databases">
        <title>Two Pseudomonas sp. nov., isolated from raw milk.</title>
        <authorList>
            <person name="Wenning M."/>
            <person name="von Neubeck M."/>
            <person name="Huptas C."/>
            <person name="Scherer S."/>
        </authorList>
    </citation>
    <scope>NUCLEOTIDE SEQUENCE [LARGE SCALE GENOMIC DNA]</scope>
    <source>
        <strain evidence="6 7">DSM 29164</strain>
    </source>
</reference>
<dbReference type="PANTHER" id="PTHR30244:SF36">
    <property type="entry name" value="3-OXO-GLUCOSE-6-PHOSPHATE:GLUTAMATE AMINOTRANSFERASE"/>
    <property type="match status" value="1"/>
</dbReference>
<dbReference type="Proteomes" id="UP000050852">
    <property type="component" value="Unassembled WGS sequence"/>
</dbReference>
<proteinExistence type="inferred from homology"/>
<dbReference type="PATRIC" id="fig|1615673.3.peg.5299"/>
<comment type="similarity">
    <text evidence="2 5">Belongs to the DegT/DnrJ/EryC1 family.</text>
</comment>
<feature type="active site" description="Proton acceptor" evidence="3">
    <location>
        <position position="189"/>
    </location>
</feature>
<evidence type="ECO:0000313" key="6">
    <source>
        <dbReference type="EMBL" id="KRP70394.1"/>
    </source>
</evidence>
<dbReference type="Gene3D" id="3.40.640.10">
    <property type="entry name" value="Type I PLP-dependent aspartate aminotransferase-like (Major domain)"/>
    <property type="match status" value="1"/>
</dbReference>
<evidence type="ECO:0000256" key="3">
    <source>
        <dbReference type="PIRSR" id="PIRSR000390-1"/>
    </source>
</evidence>
<keyword evidence="6" id="KW-0808">Transferase</keyword>
<dbReference type="Gene3D" id="3.90.1150.10">
    <property type="entry name" value="Aspartate Aminotransferase, domain 1"/>
    <property type="match status" value="1"/>
</dbReference>
<organism evidence="6 7">
    <name type="scientific">Pseudomonas paralactis</name>
    <dbReference type="NCBI Taxonomy" id="1615673"/>
    <lineage>
        <taxon>Bacteria</taxon>
        <taxon>Pseudomonadati</taxon>
        <taxon>Pseudomonadota</taxon>
        <taxon>Gammaproteobacteria</taxon>
        <taxon>Pseudomonadales</taxon>
        <taxon>Pseudomonadaceae</taxon>
        <taxon>Pseudomonas</taxon>
    </lineage>
</organism>
<comment type="caution">
    <text evidence="6">The sequence shown here is derived from an EMBL/GenBank/DDBJ whole genome shotgun (WGS) entry which is preliminary data.</text>
</comment>
<dbReference type="Pfam" id="PF01041">
    <property type="entry name" value="DegT_DnrJ_EryC1"/>
    <property type="match status" value="1"/>
</dbReference>
<dbReference type="GO" id="GO:0030170">
    <property type="term" value="F:pyridoxal phosphate binding"/>
    <property type="evidence" value="ECO:0007669"/>
    <property type="project" value="TreeGrafter"/>
</dbReference>
<evidence type="ECO:0000256" key="2">
    <source>
        <dbReference type="ARBA" id="ARBA00037999"/>
    </source>
</evidence>
<dbReference type="CDD" id="cd00616">
    <property type="entry name" value="AHBA_syn"/>
    <property type="match status" value="1"/>
</dbReference>
<name>A0A0R3ABM6_9PSED</name>
<dbReference type="InterPro" id="IPR015421">
    <property type="entry name" value="PyrdxlP-dep_Trfase_major"/>
</dbReference>
<protein>
    <submittedName>
        <fullName evidence="6">Aminotransferase</fullName>
    </submittedName>
</protein>
<dbReference type="OrthoDB" id="9804264at2"/>
<dbReference type="SUPFAM" id="SSF53383">
    <property type="entry name" value="PLP-dependent transferases"/>
    <property type="match status" value="1"/>
</dbReference>
<dbReference type="InterPro" id="IPR015422">
    <property type="entry name" value="PyrdxlP-dep_Trfase_small"/>
</dbReference>
<dbReference type="PANTHER" id="PTHR30244">
    <property type="entry name" value="TRANSAMINASE"/>
    <property type="match status" value="1"/>
</dbReference>
<evidence type="ECO:0000313" key="7">
    <source>
        <dbReference type="Proteomes" id="UP000050852"/>
    </source>
</evidence>
<dbReference type="PIRSF" id="PIRSF000390">
    <property type="entry name" value="PLP_StrS"/>
    <property type="match status" value="1"/>
</dbReference>
<evidence type="ECO:0000256" key="4">
    <source>
        <dbReference type="PIRSR" id="PIRSR000390-2"/>
    </source>
</evidence>
<dbReference type="GO" id="GO:0008483">
    <property type="term" value="F:transaminase activity"/>
    <property type="evidence" value="ECO:0007669"/>
    <property type="project" value="UniProtKB-KW"/>
</dbReference>
<dbReference type="RefSeq" id="WP_057703821.1">
    <property type="nucleotide sequence ID" value="NZ_JYLN01000008.1"/>
</dbReference>